<organism evidence="3 5">
    <name type="scientific">Neisseria macacae ATCC 33926</name>
    <dbReference type="NCBI Taxonomy" id="997348"/>
    <lineage>
        <taxon>Bacteria</taxon>
        <taxon>Pseudomonadati</taxon>
        <taxon>Pseudomonadota</taxon>
        <taxon>Betaproteobacteria</taxon>
        <taxon>Neisseriales</taxon>
        <taxon>Neisseriaceae</taxon>
        <taxon>Neisseria</taxon>
    </lineage>
</organism>
<dbReference type="RefSeq" id="WP_003780634.1">
    <property type="nucleotide sequence ID" value="NZ_CP094241.1"/>
</dbReference>
<evidence type="ECO:0000313" key="4">
    <source>
        <dbReference type="EMBL" id="UNV84462.1"/>
    </source>
</evidence>
<protein>
    <submittedName>
        <fullName evidence="4">DUF4189 domain-containing protein</fullName>
    </submittedName>
</protein>
<evidence type="ECO:0000256" key="1">
    <source>
        <dbReference type="SAM" id="SignalP"/>
    </source>
</evidence>
<feature type="domain" description="DUF4189" evidence="2">
    <location>
        <begin position="68"/>
        <end position="163"/>
    </location>
</feature>
<keyword evidence="1" id="KW-0732">Signal</keyword>
<keyword evidence="6" id="KW-1185">Reference proteome</keyword>
<dbReference type="Proteomes" id="UP000004982">
    <property type="component" value="Unassembled WGS sequence"/>
</dbReference>
<name>A0AA36UFY7_9NEIS</name>
<evidence type="ECO:0000313" key="6">
    <source>
        <dbReference type="Proteomes" id="UP000829455"/>
    </source>
</evidence>
<accession>A0AA36UFY7</accession>
<evidence type="ECO:0000313" key="3">
    <source>
        <dbReference type="EMBL" id="EGQ72794.1"/>
    </source>
</evidence>
<dbReference type="AlphaFoldDB" id="A0AA36UFY7"/>
<gene>
    <name evidence="3" type="ORF">HMPREF9418_2986</name>
    <name evidence="4" type="ORF">MON40_10675</name>
</gene>
<dbReference type="Pfam" id="PF13827">
    <property type="entry name" value="DUF4189"/>
    <property type="match status" value="1"/>
</dbReference>
<proteinExistence type="predicted"/>
<dbReference type="EMBL" id="AFQE01000184">
    <property type="protein sequence ID" value="EGQ72794.1"/>
    <property type="molecule type" value="Genomic_DNA"/>
</dbReference>
<feature type="chain" id="PRO_5041441564" evidence="1">
    <location>
        <begin position="19"/>
        <end position="171"/>
    </location>
</feature>
<evidence type="ECO:0000313" key="5">
    <source>
        <dbReference type="Proteomes" id="UP000004982"/>
    </source>
</evidence>
<dbReference type="EMBL" id="CP094241">
    <property type="protein sequence ID" value="UNV84462.1"/>
    <property type="molecule type" value="Genomic_DNA"/>
</dbReference>
<dbReference type="Proteomes" id="UP000829455">
    <property type="component" value="Chromosome"/>
</dbReference>
<reference evidence="3 5" key="1">
    <citation type="submission" date="2011-05" db="EMBL/GenBank/DDBJ databases">
        <authorList>
            <person name="Muzny D."/>
            <person name="Qin X."/>
            <person name="Deng J."/>
            <person name="Jiang H."/>
            <person name="Liu Y."/>
            <person name="Qu J."/>
            <person name="Song X.-Z."/>
            <person name="Zhang L."/>
            <person name="Thornton R."/>
            <person name="Coyle M."/>
            <person name="Francisco L."/>
            <person name="Jackson L."/>
            <person name="Javaid M."/>
            <person name="Korchina V."/>
            <person name="Kovar C."/>
            <person name="Mata R."/>
            <person name="Mathew T."/>
            <person name="Ngo R."/>
            <person name="Nguyen L."/>
            <person name="Nguyen N."/>
            <person name="Okwuonu G."/>
            <person name="Ongeri F."/>
            <person name="Pham C."/>
            <person name="Simmons D."/>
            <person name="Wilczek-Boney K."/>
            <person name="Hale W."/>
            <person name="Jakkamsetti A."/>
            <person name="Pham P."/>
            <person name="Ruth R."/>
            <person name="San Lucas F."/>
            <person name="Warren J."/>
            <person name="Zhang J."/>
            <person name="Zhao Z."/>
            <person name="Zhou C."/>
            <person name="Zhu D."/>
            <person name="Lee S."/>
            <person name="Bess C."/>
            <person name="Blankenburg K."/>
            <person name="Forbes L."/>
            <person name="Fu Q."/>
            <person name="Gubbala S."/>
            <person name="Hirani K."/>
            <person name="Jayaseelan J.C."/>
            <person name="Lara F."/>
            <person name="Munidasa M."/>
            <person name="Palculict T."/>
            <person name="Patil S."/>
            <person name="Pu L.-L."/>
            <person name="Saada N."/>
            <person name="Tang L."/>
            <person name="Weissenberger G."/>
            <person name="Zhu Y."/>
            <person name="Hemphill L."/>
            <person name="Shang Y."/>
            <person name="Youmans B."/>
            <person name="Ayvaz T."/>
            <person name="Ross M."/>
            <person name="Santibanez J."/>
            <person name="Aqrawi P."/>
            <person name="Gross S."/>
            <person name="Joshi V."/>
            <person name="Fowler G."/>
            <person name="Nazareth L."/>
            <person name="Reid J."/>
            <person name="Worley K."/>
            <person name="Petrosino J."/>
            <person name="Highlander S."/>
            <person name="Gibbs R."/>
        </authorList>
    </citation>
    <scope>NUCLEOTIDE SEQUENCE [LARGE SCALE GENOMIC DNA]</scope>
    <source>
        <strain evidence="3 5">ATCC 33926</strain>
    </source>
</reference>
<evidence type="ECO:0000259" key="2">
    <source>
        <dbReference type="Pfam" id="PF13827"/>
    </source>
</evidence>
<dbReference type="InterPro" id="IPR025240">
    <property type="entry name" value="DUF4189"/>
</dbReference>
<sequence length="171" mass="18146">MKKLFLIVLGLVSFNVYANGCPGQFDSATGICRFQGYNGELVQYNMAPPQSGSRGTTPSKKIVYVSKYGAVATNEKTGISSGALNKDSIEEAKHEAIKACEQGGRNAPCKVAIWAGNACLAAATGKEGKKFRVFYTAREKPGQAEPAALKQCNKAGLKNCEITIPEGCSFP</sequence>
<reference evidence="4 6" key="2">
    <citation type="submission" date="2022-03" db="EMBL/GenBank/DDBJ databases">
        <title>Genome sequencing of Neisseria macacae.</title>
        <authorList>
            <person name="Baek M.-G."/>
        </authorList>
    </citation>
    <scope>NUCLEOTIDE SEQUENCE [LARGE SCALE GENOMIC DNA]</scope>
    <source>
        <strain evidence="4 6">ATCC 33926</strain>
    </source>
</reference>
<feature type="signal peptide" evidence="1">
    <location>
        <begin position="1"/>
        <end position="18"/>
    </location>
</feature>